<keyword evidence="5 11" id="KW-0645">Protease</keyword>
<keyword evidence="13" id="KW-1185">Reference proteome</keyword>
<evidence type="ECO:0000256" key="7">
    <source>
        <dbReference type="ARBA" id="ARBA00022801"/>
    </source>
</evidence>
<keyword evidence="7 11" id="KW-0378">Hydrolase</keyword>
<evidence type="ECO:0000256" key="11">
    <source>
        <dbReference type="RuleBase" id="RU364017"/>
    </source>
</evidence>
<accession>A0ABR2ZPB8</accession>
<evidence type="ECO:0000256" key="8">
    <source>
        <dbReference type="ARBA" id="ARBA00022833"/>
    </source>
</evidence>
<evidence type="ECO:0000256" key="6">
    <source>
        <dbReference type="ARBA" id="ARBA00022723"/>
    </source>
</evidence>
<keyword evidence="8 11" id="KW-0862">Zinc</keyword>
<evidence type="ECO:0000256" key="3">
    <source>
        <dbReference type="ARBA" id="ARBA00006006"/>
    </source>
</evidence>
<comment type="cofactor">
    <cofactor evidence="1 11">
        <name>Zn(2+)</name>
        <dbReference type="ChEBI" id="CHEBI:29105"/>
    </cofactor>
</comment>
<dbReference type="EC" id="3.4.24.-" evidence="11"/>
<dbReference type="EMBL" id="JBBXMP010000101">
    <property type="protein sequence ID" value="KAL0062583.1"/>
    <property type="molecule type" value="Genomic_DNA"/>
</dbReference>
<comment type="subcellular location">
    <subcellularLocation>
        <location evidence="2 11">Secreted</location>
    </subcellularLocation>
</comment>
<organism evidence="12 13">
    <name type="scientific">Marasmius tenuissimus</name>
    <dbReference type="NCBI Taxonomy" id="585030"/>
    <lineage>
        <taxon>Eukaryota</taxon>
        <taxon>Fungi</taxon>
        <taxon>Dikarya</taxon>
        <taxon>Basidiomycota</taxon>
        <taxon>Agaricomycotina</taxon>
        <taxon>Agaricomycetes</taxon>
        <taxon>Agaricomycetidae</taxon>
        <taxon>Agaricales</taxon>
        <taxon>Marasmiineae</taxon>
        <taxon>Marasmiaceae</taxon>
        <taxon>Marasmius</taxon>
    </lineage>
</organism>
<dbReference type="SUPFAM" id="SSF55486">
    <property type="entry name" value="Metalloproteases ('zincins'), catalytic domain"/>
    <property type="match status" value="1"/>
</dbReference>
<dbReference type="InterPro" id="IPR050371">
    <property type="entry name" value="Fungal_virulence_M36"/>
</dbReference>
<evidence type="ECO:0000256" key="10">
    <source>
        <dbReference type="ARBA" id="ARBA00023145"/>
    </source>
</evidence>
<protein>
    <recommendedName>
        <fullName evidence="11">Extracellular metalloproteinase</fullName>
        <ecNumber evidence="11">3.4.24.-</ecNumber>
    </recommendedName>
    <alternativeName>
        <fullName evidence="11">Fungalysin</fullName>
    </alternativeName>
</protein>
<comment type="caution">
    <text evidence="12">The sequence shown here is derived from an EMBL/GenBank/DDBJ whole genome shotgun (WGS) entry which is preliminary data.</text>
</comment>
<dbReference type="PRINTS" id="PR00999">
    <property type="entry name" value="FUNGALYSIN"/>
</dbReference>
<dbReference type="PANTHER" id="PTHR33478:SF1">
    <property type="entry name" value="EXTRACELLULAR METALLOPROTEINASE MEP"/>
    <property type="match status" value="1"/>
</dbReference>
<evidence type="ECO:0000313" key="12">
    <source>
        <dbReference type="EMBL" id="KAL0062583.1"/>
    </source>
</evidence>
<evidence type="ECO:0000256" key="5">
    <source>
        <dbReference type="ARBA" id="ARBA00022670"/>
    </source>
</evidence>
<keyword evidence="11" id="KW-0732">Signal</keyword>
<reference evidence="12 13" key="1">
    <citation type="submission" date="2024-05" db="EMBL/GenBank/DDBJ databases">
        <title>A draft genome resource for the thread blight pathogen Marasmius tenuissimus strain MS-2.</title>
        <authorList>
            <person name="Yulfo-Soto G.E."/>
            <person name="Baruah I.K."/>
            <person name="Amoako-Attah I."/>
            <person name="Bukari Y."/>
            <person name="Meinhardt L.W."/>
            <person name="Bailey B.A."/>
            <person name="Cohen S.P."/>
        </authorList>
    </citation>
    <scope>NUCLEOTIDE SEQUENCE [LARGE SCALE GENOMIC DNA]</scope>
    <source>
        <strain evidence="12 13">MS-2</strain>
    </source>
</reference>
<dbReference type="InterPro" id="IPR027268">
    <property type="entry name" value="Peptidase_M4/M1_CTD_sf"/>
</dbReference>
<dbReference type="InterPro" id="IPR001842">
    <property type="entry name" value="Peptidase_M36"/>
</dbReference>
<keyword evidence="9 11" id="KW-0482">Metalloprotease</keyword>
<feature type="signal peptide" evidence="11">
    <location>
        <begin position="1"/>
        <end position="23"/>
    </location>
</feature>
<dbReference type="Gene3D" id="1.10.390.10">
    <property type="entry name" value="Neutral Protease Domain 2"/>
    <property type="match status" value="1"/>
</dbReference>
<dbReference type="Gene3D" id="3.10.170.10">
    <property type="match status" value="1"/>
</dbReference>
<sequence>MVAFNKFFSSVFLAVLCATYGNAAPSLAGFKHSTHRVRSLDNGLKVELFHPSSSYQTFGQGLGLLSSLVGLDSADQTVSFVSSQLQMDSKNIAFKSGYTSNDGVTFGYAKQSHNGISFINAVANVAFKDNKVVAFGSSFVPINKIADSNPTVDVNTVIPKVEEVLQGKKNEIELSLEYLVQEDGSVALVHVFQVQDEMNSWYEAYADAHTGELVSVTDFVAKASAQNLPSPNHHEQYRALPAWKQDIREGLQYLLNPEDEEVSPKGWLSGNRTEGNNVVSFKGNQDATSVANRRQLGLVFDYTYDPAKAPTEGDNLDAARVNAFYIANTYHDVLYRYGFTEEAFNYQTDSFGKGKGGDPVLLSVQDASGTNDAKFFHTPDGQPGRCLMFIFTATRPARDGVMQNDILIHELTHGLTNRMTGGGTARCLQTLEARGLGEGWSDAVADWFAQSDNVSIVDFTTGNWVLNNAGGVRSKPYSTSTAVNDKKYSTIAGLNEEHYIGEVWANMLHNVLAELVLARGVSKNALTDASGTTGNVVFLNLLVKGLALQPCNPTLPAARDAIIQADQNLYAGGNKCLLWKTFASRGLGVGAKDYRDSSDVPKECQDDVV</sequence>
<evidence type="ECO:0000256" key="9">
    <source>
        <dbReference type="ARBA" id="ARBA00023049"/>
    </source>
</evidence>
<evidence type="ECO:0000256" key="4">
    <source>
        <dbReference type="ARBA" id="ARBA00022525"/>
    </source>
</evidence>
<keyword evidence="4 11" id="KW-0964">Secreted</keyword>
<keyword evidence="6 11" id="KW-0479">Metal-binding</keyword>
<comment type="similarity">
    <text evidence="3 11">Belongs to the peptidase M36 family.</text>
</comment>
<dbReference type="Proteomes" id="UP001437256">
    <property type="component" value="Unassembled WGS sequence"/>
</dbReference>
<dbReference type="PANTHER" id="PTHR33478">
    <property type="entry name" value="EXTRACELLULAR METALLOPROTEINASE MEP"/>
    <property type="match status" value="1"/>
</dbReference>
<dbReference type="Pfam" id="PF02128">
    <property type="entry name" value="Peptidase_M36"/>
    <property type="match status" value="1"/>
</dbReference>
<name>A0ABR2ZPB8_9AGAR</name>
<feature type="chain" id="PRO_5044968520" description="Extracellular metalloproteinase" evidence="11">
    <location>
        <begin position="24"/>
        <end position="609"/>
    </location>
</feature>
<evidence type="ECO:0000256" key="2">
    <source>
        <dbReference type="ARBA" id="ARBA00004613"/>
    </source>
</evidence>
<evidence type="ECO:0000256" key="1">
    <source>
        <dbReference type="ARBA" id="ARBA00001947"/>
    </source>
</evidence>
<proteinExistence type="inferred from homology"/>
<gene>
    <name evidence="12" type="ORF">AAF712_010517</name>
</gene>
<evidence type="ECO:0000313" key="13">
    <source>
        <dbReference type="Proteomes" id="UP001437256"/>
    </source>
</evidence>
<dbReference type="CDD" id="cd09596">
    <property type="entry name" value="M36"/>
    <property type="match status" value="1"/>
</dbReference>
<keyword evidence="10 11" id="KW-0865">Zymogen</keyword>